<dbReference type="GO" id="GO:0006493">
    <property type="term" value="P:protein O-linked glycosylation"/>
    <property type="evidence" value="ECO:0007669"/>
    <property type="project" value="TreeGrafter"/>
</dbReference>
<evidence type="ECO:0000256" key="10">
    <source>
        <dbReference type="ARBA" id="ARBA00023180"/>
    </source>
</evidence>
<evidence type="ECO:0000256" key="8">
    <source>
        <dbReference type="ARBA" id="ARBA00023034"/>
    </source>
</evidence>
<keyword evidence="7" id="KW-1133">Transmembrane helix</keyword>
<feature type="non-terminal residue" evidence="11">
    <location>
        <position position="686"/>
    </location>
</feature>
<feature type="non-terminal residue" evidence="11">
    <location>
        <position position="1"/>
    </location>
</feature>
<dbReference type="GO" id="GO:0000139">
    <property type="term" value="C:Golgi membrane"/>
    <property type="evidence" value="ECO:0007669"/>
    <property type="project" value="UniProtKB-SubCell"/>
</dbReference>
<comment type="subcellular location">
    <subcellularLocation>
        <location evidence="1">Golgi apparatus membrane</location>
        <topology evidence="1">Single-pass type II membrane protein</topology>
    </subcellularLocation>
</comment>
<evidence type="ECO:0000256" key="7">
    <source>
        <dbReference type="ARBA" id="ARBA00022989"/>
    </source>
</evidence>
<dbReference type="Pfam" id="PF01762">
    <property type="entry name" value="Galactosyl_T"/>
    <property type="match status" value="2"/>
</dbReference>
<sequence>TRLLMLVPSATSHFAQRRAIRKTWGSVGSNGPVRLGFVLGVSSNATEAELIERESVAFGDIIQADFEDSYRNLTTKSVLMLKWVREYCAHAQYFLKADDDTFVNLHAIAQILQQDPYQAKEPFIGGFIHREASPLRDPAEKYYVSEEEFPGHQFPPYASGSAYLSTGPTAARLFEACREASPLIPMEDVFVTGLCGSNIDVTLLHEPSFLYKEPPRPITWDSYSSFATAHSVTPDEIEEIWDEMTKSIFDTLRLMDMDSGLSISGLDSSSDVFSSLRSDPFFESMDMEDFFKRPELRLLLHPSLFPWQQDSVFSRSESSSFIPGGMFRLPETDIFNLTFFLRKTRLLMLVPSATSHFAQRRAIRKTWGSVGSNGPVRLGFVLGVSSNATEAELIERESVAFGDIIQADFEDSYRNLTTKSVLMLKWVREYCAHAQYFLKADDDTFVNLHAIAQILQQDPYQAKEPFIGGFIHREASPLRDPAEKYYVSEEEFPGHQFPPYASGSAYLSTGPTAARLFEACREASPLIPMEDVFVTGLCGSNIDVTLLHEPSFLYKEPPRPITWDSYSSFATAHSVTPDEIEEIWDEMTKSIFDTLRLMDMDSGLSISGLDSSSDVFSSLRSDPFFESMDMEDFFKRPELRLLLHPSLFPWQQDSVFSRSESSSFIPGGMFRLPETDIFNLTFFLRK</sequence>
<organism evidence="11">
    <name type="scientific">Latrodectus hesperus</name>
    <name type="common">Western black widow spider</name>
    <dbReference type="NCBI Taxonomy" id="256737"/>
    <lineage>
        <taxon>Eukaryota</taxon>
        <taxon>Metazoa</taxon>
        <taxon>Ecdysozoa</taxon>
        <taxon>Arthropoda</taxon>
        <taxon>Chelicerata</taxon>
        <taxon>Arachnida</taxon>
        <taxon>Araneae</taxon>
        <taxon>Araneomorphae</taxon>
        <taxon>Entelegynae</taxon>
        <taxon>Araneoidea</taxon>
        <taxon>Theridiidae</taxon>
        <taxon>Latrodectus</taxon>
    </lineage>
</organism>
<dbReference type="GO" id="GO:0016758">
    <property type="term" value="F:hexosyltransferase activity"/>
    <property type="evidence" value="ECO:0007669"/>
    <property type="project" value="InterPro"/>
</dbReference>
<evidence type="ECO:0000256" key="9">
    <source>
        <dbReference type="ARBA" id="ARBA00023136"/>
    </source>
</evidence>
<dbReference type="PANTHER" id="PTHR11214">
    <property type="entry name" value="BETA-1,3-N-ACETYLGLUCOSAMINYLTRANSFERASE"/>
    <property type="match status" value="1"/>
</dbReference>
<keyword evidence="10" id="KW-0325">Glycoprotein</keyword>
<protein>
    <submittedName>
        <fullName evidence="11">Putative galactosyltransferase</fullName>
    </submittedName>
</protein>
<evidence type="ECO:0000256" key="3">
    <source>
        <dbReference type="ARBA" id="ARBA00022676"/>
    </source>
</evidence>
<dbReference type="Gene3D" id="3.90.550.50">
    <property type="match status" value="2"/>
</dbReference>
<keyword evidence="4 11" id="KW-0808">Transferase</keyword>
<keyword evidence="6" id="KW-0735">Signal-anchor</keyword>
<evidence type="ECO:0000256" key="2">
    <source>
        <dbReference type="ARBA" id="ARBA00008661"/>
    </source>
</evidence>
<proteinExistence type="evidence at transcript level"/>
<accession>E7D1Y2</accession>
<keyword evidence="8" id="KW-0333">Golgi apparatus</keyword>
<evidence type="ECO:0000256" key="1">
    <source>
        <dbReference type="ARBA" id="ARBA00004323"/>
    </source>
</evidence>
<keyword evidence="5" id="KW-0812">Transmembrane</keyword>
<dbReference type="EMBL" id="HQ006086">
    <property type="protein sequence ID" value="ADV40376.1"/>
    <property type="molecule type" value="mRNA"/>
</dbReference>
<dbReference type="FunFam" id="3.90.550.50:FF:000001">
    <property type="entry name" value="Hexosyltransferase"/>
    <property type="match status" value="2"/>
</dbReference>
<evidence type="ECO:0000256" key="5">
    <source>
        <dbReference type="ARBA" id="ARBA00022692"/>
    </source>
</evidence>
<dbReference type="InterPro" id="IPR002659">
    <property type="entry name" value="Glyco_trans_31"/>
</dbReference>
<keyword evidence="9" id="KW-0472">Membrane</keyword>
<dbReference type="AlphaFoldDB" id="E7D1Y2"/>
<evidence type="ECO:0000313" key="11">
    <source>
        <dbReference type="EMBL" id="ADV40376.1"/>
    </source>
</evidence>
<comment type="similarity">
    <text evidence="2">Belongs to the glycosyltransferase 31 family.</text>
</comment>
<evidence type="ECO:0000256" key="4">
    <source>
        <dbReference type="ARBA" id="ARBA00022679"/>
    </source>
</evidence>
<dbReference type="PANTHER" id="PTHR11214:SF314">
    <property type="entry name" value="HEXOSYLTRANSFERASE"/>
    <property type="match status" value="1"/>
</dbReference>
<name>E7D1Y2_LATHE</name>
<evidence type="ECO:0000256" key="6">
    <source>
        <dbReference type="ARBA" id="ARBA00022968"/>
    </source>
</evidence>
<keyword evidence="3 11" id="KW-0328">Glycosyltransferase</keyword>
<reference evidence="11" key="1">
    <citation type="submission" date="2010-07" db="EMBL/GenBank/DDBJ databases">
        <title>Identification of Proteins Involved in Black Widow Spider Wrapping Silk Fibers.</title>
        <authorList>
            <person name="Nguyen A."/>
            <person name="Verduzco A."/>
            <person name="Vierra C."/>
        </authorList>
    </citation>
    <scope>NUCLEOTIDE SEQUENCE</scope>
</reference>